<dbReference type="RefSeq" id="WP_114383809.1">
    <property type="nucleotide sequence ID" value="NZ_QPJD01000023.1"/>
</dbReference>
<dbReference type="InterPro" id="IPR024165">
    <property type="entry name" value="Kan/Strep_kinase"/>
</dbReference>
<dbReference type="InterPro" id="IPR051678">
    <property type="entry name" value="AGP_Transferase"/>
</dbReference>
<protein>
    <submittedName>
        <fullName evidence="11">Kanamycin kinase/aminoglycoside 3'-phosphotransferase-2</fullName>
    </submittedName>
</protein>
<proteinExistence type="inferred from homology"/>
<keyword evidence="5 7" id="KW-0067">ATP-binding</keyword>
<dbReference type="PANTHER" id="PTHR21310:SF41">
    <property type="entry name" value="3'-PHOSPHOTRANSFERASE, PUTATIVE-RELATED"/>
    <property type="match status" value="1"/>
</dbReference>
<dbReference type="Gene3D" id="3.30.200.20">
    <property type="entry name" value="Phosphorylase Kinase, domain 1"/>
    <property type="match status" value="1"/>
</dbReference>
<reference evidence="11 12" key="1">
    <citation type="submission" date="2018-07" db="EMBL/GenBank/DDBJ databases">
        <title>Genomic Encyclopedia of Type Strains, Phase III (KMG-III): the genomes of soil and plant-associated and newly described type strains.</title>
        <authorList>
            <person name="Whitman W."/>
        </authorList>
    </citation>
    <scope>NUCLEOTIDE SEQUENCE [LARGE SCALE GENOMIC DNA]</scope>
    <source>
        <strain evidence="11 12">CECT 7506</strain>
    </source>
</reference>
<name>A0A368VJC8_9BACL</name>
<dbReference type="PIRSF" id="PIRSF000706">
    <property type="entry name" value="Kanamycin_kin"/>
    <property type="match status" value="1"/>
</dbReference>
<evidence type="ECO:0000259" key="10">
    <source>
        <dbReference type="Pfam" id="PF01636"/>
    </source>
</evidence>
<evidence type="ECO:0000256" key="6">
    <source>
        <dbReference type="ARBA" id="ARBA00023251"/>
    </source>
</evidence>
<evidence type="ECO:0000256" key="7">
    <source>
        <dbReference type="PIRNR" id="PIRNR000706"/>
    </source>
</evidence>
<evidence type="ECO:0000256" key="8">
    <source>
        <dbReference type="PIRSR" id="PIRSR000706-1"/>
    </source>
</evidence>
<dbReference type="GO" id="GO:0016301">
    <property type="term" value="F:kinase activity"/>
    <property type="evidence" value="ECO:0007669"/>
    <property type="project" value="UniProtKB-KW"/>
</dbReference>
<keyword evidence="9" id="KW-0460">Magnesium</keyword>
<dbReference type="NCBIfam" id="NF033068">
    <property type="entry name" value="APH_3p"/>
    <property type="match status" value="1"/>
</dbReference>
<dbReference type="Proteomes" id="UP000252415">
    <property type="component" value="Unassembled WGS sequence"/>
</dbReference>
<dbReference type="GO" id="GO:0046872">
    <property type="term" value="F:metal ion binding"/>
    <property type="evidence" value="ECO:0007669"/>
    <property type="project" value="UniProtKB-KW"/>
</dbReference>
<dbReference type="SUPFAM" id="SSF56112">
    <property type="entry name" value="Protein kinase-like (PK-like)"/>
    <property type="match status" value="1"/>
</dbReference>
<evidence type="ECO:0000256" key="2">
    <source>
        <dbReference type="ARBA" id="ARBA00022679"/>
    </source>
</evidence>
<gene>
    <name evidence="11" type="ORF">DFP97_12331</name>
</gene>
<keyword evidence="12" id="KW-1185">Reference proteome</keyword>
<accession>A0A368VJC8</accession>
<keyword evidence="3 7" id="KW-0547">Nucleotide-binding</keyword>
<evidence type="ECO:0000256" key="4">
    <source>
        <dbReference type="ARBA" id="ARBA00022777"/>
    </source>
</evidence>
<keyword evidence="2 7" id="KW-0808">Transferase</keyword>
<feature type="binding site" evidence="9">
    <location>
        <position position="203"/>
    </location>
    <ligand>
        <name>Mg(2+)</name>
        <dbReference type="ChEBI" id="CHEBI:18420"/>
    </ligand>
</feature>
<evidence type="ECO:0000313" key="12">
    <source>
        <dbReference type="Proteomes" id="UP000252415"/>
    </source>
</evidence>
<feature type="binding site" evidence="9">
    <location>
        <position position="190"/>
    </location>
    <ligand>
        <name>Mg(2+)</name>
        <dbReference type="ChEBI" id="CHEBI:18420"/>
    </ligand>
</feature>
<dbReference type="GO" id="GO:0005524">
    <property type="term" value="F:ATP binding"/>
    <property type="evidence" value="ECO:0007669"/>
    <property type="project" value="UniProtKB-KW"/>
</dbReference>
<keyword evidence="9" id="KW-0479">Metal-binding</keyword>
<keyword evidence="4 7" id="KW-0418">Kinase</keyword>
<sequence length="259" mass="29436">MQELLLPEGLMKLTKGCEWNRVTIGLSESRTYRLTGASGNYFIKIHSVDAVESLRAEKERMEWLQGKLPVPEVLFYEKDASNEYLLLSEVAGLDASDKSYETMLPQLIRQLAVGLRAVHDVRIDDCPFDRRLDTVIAEAGRRAEHGLVDEEDFDSARNGAKAEALFQELLERRPAAEDLVFTHGDYCLPNIILQNGEISGFIDWGRGGIADRYQDLALAVRSIIYNFGEEHVAAFLEEYGIREPDHAKISYYQLLDEFF</sequence>
<evidence type="ECO:0000256" key="5">
    <source>
        <dbReference type="ARBA" id="ARBA00022840"/>
    </source>
</evidence>
<evidence type="ECO:0000256" key="1">
    <source>
        <dbReference type="ARBA" id="ARBA00006219"/>
    </source>
</evidence>
<dbReference type="GO" id="GO:0046677">
    <property type="term" value="P:response to antibiotic"/>
    <property type="evidence" value="ECO:0007669"/>
    <property type="project" value="UniProtKB-KW"/>
</dbReference>
<evidence type="ECO:0000256" key="3">
    <source>
        <dbReference type="ARBA" id="ARBA00022741"/>
    </source>
</evidence>
<feature type="domain" description="Aminoglycoside phosphotransferase" evidence="10">
    <location>
        <begin position="27"/>
        <end position="248"/>
    </location>
</feature>
<dbReference type="InterPro" id="IPR002575">
    <property type="entry name" value="Aminoglycoside_PTrfase"/>
</dbReference>
<keyword evidence="6 7" id="KW-0046">Antibiotic resistance</keyword>
<evidence type="ECO:0000313" key="11">
    <source>
        <dbReference type="EMBL" id="RCW41502.1"/>
    </source>
</evidence>
<dbReference type="InterPro" id="IPR011009">
    <property type="entry name" value="Kinase-like_dom_sf"/>
</dbReference>
<organism evidence="11 12">
    <name type="scientific">Paenibacillus prosopidis</name>
    <dbReference type="NCBI Taxonomy" id="630520"/>
    <lineage>
        <taxon>Bacteria</taxon>
        <taxon>Bacillati</taxon>
        <taxon>Bacillota</taxon>
        <taxon>Bacilli</taxon>
        <taxon>Bacillales</taxon>
        <taxon>Paenibacillaceae</taxon>
        <taxon>Paenibacillus</taxon>
    </lineage>
</organism>
<dbReference type="PANTHER" id="PTHR21310">
    <property type="entry name" value="AMINOGLYCOSIDE PHOSPHOTRANSFERASE-RELATED-RELATED"/>
    <property type="match status" value="1"/>
</dbReference>
<dbReference type="OrthoDB" id="3806873at2"/>
<feature type="active site" description="Proton acceptor" evidence="8">
    <location>
        <position position="185"/>
    </location>
</feature>
<comment type="caution">
    <text evidence="11">The sequence shown here is derived from an EMBL/GenBank/DDBJ whole genome shotgun (WGS) entry which is preliminary data.</text>
</comment>
<evidence type="ECO:0000256" key="9">
    <source>
        <dbReference type="PIRSR" id="PIRSR000706-2"/>
    </source>
</evidence>
<dbReference type="AlphaFoldDB" id="A0A368VJC8"/>
<dbReference type="GO" id="GO:0016773">
    <property type="term" value="F:phosphotransferase activity, alcohol group as acceptor"/>
    <property type="evidence" value="ECO:0007669"/>
    <property type="project" value="InterPro"/>
</dbReference>
<dbReference type="EMBL" id="QPJD01000023">
    <property type="protein sequence ID" value="RCW41502.1"/>
    <property type="molecule type" value="Genomic_DNA"/>
</dbReference>
<dbReference type="Gene3D" id="3.90.1200.10">
    <property type="match status" value="1"/>
</dbReference>
<dbReference type="CDD" id="cd05150">
    <property type="entry name" value="APH"/>
    <property type="match status" value="1"/>
</dbReference>
<comment type="similarity">
    <text evidence="1 7">Belongs to the aminoglycoside phosphotransferase family.</text>
</comment>
<dbReference type="Pfam" id="PF01636">
    <property type="entry name" value="APH"/>
    <property type="match status" value="1"/>
</dbReference>